<accession>A0AAD5ST05</accession>
<keyword evidence="1" id="KW-1133">Transmembrane helix</keyword>
<feature type="transmembrane region" description="Helical" evidence="1">
    <location>
        <begin position="53"/>
        <end position="74"/>
    </location>
</feature>
<sequence length="98" mass="10770">FSCCGFGANQTDIYSGVPLYDSSSRPENLCANSDFVATAPNCYDSANSFYRHYTVISGAIFGGILLFTLTGIAFTDHAKFRTVDVEYQVVNEDFVQVQ</sequence>
<protein>
    <submittedName>
        <fullName evidence="2">Uncharacterized protein</fullName>
    </submittedName>
</protein>
<evidence type="ECO:0000256" key="1">
    <source>
        <dbReference type="SAM" id="Phobius"/>
    </source>
</evidence>
<comment type="caution">
    <text evidence="2">The sequence shown here is derived from an EMBL/GenBank/DDBJ whole genome shotgun (WGS) entry which is preliminary data.</text>
</comment>
<keyword evidence="1" id="KW-0812">Transmembrane</keyword>
<reference evidence="2" key="1">
    <citation type="submission" date="2020-05" db="EMBL/GenBank/DDBJ databases">
        <title>Phylogenomic resolution of chytrid fungi.</title>
        <authorList>
            <person name="Stajich J.E."/>
            <person name="Amses K."/>
            <person name="Simmons R."/>
            <person name="Seto K."/>
            <person name="Myers J."/>
            <person name="Bonds A."/>
            <person name="Quandt C.A."/>
            <person name="Barry K."/>
            <person name="Liu P."/>
            <person name="Grigoriev I."/>
            <person name="Longcore J.E."/>
            <person name="James T.Y."/>
        </authorList>
    </citation>
    <scope>NUCLEOTIDE SEQUENCE</scope>
    <source>
        <strain evidence="2">JEL0513</strain>
    </source>
</reference>
<proteinExistence type="predicted"/>
<gene>
    <name evidence="2" type="ORF">HK100_009766</name>
</gene>
<evidence type="ECO:0000313" key="2">
    <source>
        <dbReference type="EMBL" id="KAJ3082063.1"/>
    </source>
</evidence>
<keyword evidence="3" id="KW-1185">Reference proteome</keyword>
<dbReference type="AlphaFoldDB" id="A0AAD5ST05"/>
<dbReference type="Proteomes" id="UP001211907">
    <property type="component" value="Unassembled WGS sequence"/>
</dbReference>
<dbReference type="EMBL" id="JADGJH010005116">
    <property type="protein sequence ID" value="KAJ3082063.1"/>
    <property type="molecule type" value="Genomic_DNA"/>
</dbReference>
<keyword evidence="1" id="KW-0472">Membrane</keyword>
<feature type="non-terminal residue" evidence="2">
    <location>
        <position position="1"/>
    </location>
</feature>
<evidence type="ECO:0000313" key="3">
    <source>
        <dbReference type="Proteomes" id="UP001211907"/>
    </source>
</evidence>
<name>A0AAD5ST05_9FUNG</name>
<organism evidence="2 3">
    <name type="scientific">Physocladia obscura</name>
    <dbReference type="NCBI Taxonomy" id="109957"/>
    <lineage>
        <taxon>Eukaryota</taxon>
        <taxon>Fungi</taxon>
        <taxon>Fungi incertae sedis</taxon>
        <taxon>Chytridiomycota</taxon>
        <taxon>Chytridiomycota incertae sedis</taxon>
        <taxon>Chytridiomycetes</taxon>
        <taxon>Chytridiales</taxon>
        <taxon>Chytriomycetaceae</taxon>
        <taxon>Physocladia</taxon>
    </lineage>
</organism>